<dbReference type="Proteomes" id="UP001319180">
    <property type="component" value="Unassembled WGS sequence"/>
</dbReference>
<comment type="caution">
    <text evidence="4">The sequence shown here is derived from an EMBL/GenBank/DDBJ whole genome shotgun (WGS) entry which is preliminary data.</text>
</comment>
<dbReference type="GO" id="GO:0030288">
    <property type="term" value="C:outer membrane-bounded periplasmic space"/>
    <property type="evidence" value="ECO:0007669"/>
    <property type="project" value="TreeGrafter"/>
</dbReference>
<feature type="compositionally biased region" description="Basic and acidic residues" evidence="2">
    <location>
        <begin position="525"/>
        <end position="538"/>
    </location>
</feature>
<accession>A0AAP2GFY4</accession>
<evidence type="ECO:0000313" key="4">
    <source>
        <dbReference type="EMBL" id="MBT1685551.1"/>
    </source>
</evidence>
<feature type="domain" description="Organic solvent tolerance-like N-terminal" evidence="3">
    <location>
        <begin position="33"/>
        <end position="190"/>
    </location>
</feature>
<dbReference type="PANTHER" id="PTHR36504:SF1">
    <property type="entry name" value="LIPOPOLYSACCHARIDE EXPORT SYSTEM PROTEIN LPTA"/>
    <property type="match status" value="1"/>
</dbReference>
<keyword evidence="1" id="KW-0732">Signal</keyword>
<dbReference type="AlphaFoldDB" id="A0AAP2GFY4"/>
<dbReference type="EMBL" id="JAHESC010000003">
    <property type="protein sequence ID" value="MBT1685551.1"/>
    <property type="molecule type" value="Genomic_DNA"/>
</dbReference>
<dbReference type="InterPro" id="IPR005653">
    <property type="entry name" value="OstA-like_N"/>
</dbReference>
<name>A0AAP2GFY4_9BACT</name>
<dbReference type="GO" id="GO:0009279">
    <property type="term" value="C:cell outer membrane"/>
    <property type="evidence" value="ECO:0007669"/>
    <property type="project" value="TreeGrafter"/>
</dbReference>
<evidence type="ECO:0000256" key="1">
    <source>
        <dbReference type="ARBA" id="ARBA00022729"/>
    </source>
</evidence>
<evidence type="ECO:0000313" key="5">
    <source>
        <dbReference type="Proteomes" id="UP001319180"/>
    </source>
</evidence>
<keyword evidence="5" id="KW-1185">Reference proteome</keyword>
<dbReference type="PANTHER" id="PTHR36504">
    <property type="entry name" value="LIPOPOLYSACCHARIDE EXPORT SYSTEM PROTEIN LPTA"/>
    <property type="match status" value="1"/>
</dbReference>
<dbReference type="GO" id="GO:0017089">
    <property type="term" value="F:glycolipid transfer activity"/>
    <property type="evidence" value="ECO:0007669"/>
    <property type="project" value="TreeGrafter"/>
</dbReference>
<dbReference type="Pfam" id="PF13100">
    <property type="entry name" value="OstA_2"/>
    <property type="match status" value="1"/>
</dbReference>
<dbReference type="RefSeq" id="WP_254088801.1">
    <property type="nucleotide sequence ID" value="NZ_JAHESC010000003.1"/>
</dbReference>
<feature type="region of interest" description="Disordered" evidence="2">
    <location>
        <begin position="498"/>
        <end position="584"/>
    </location>
</feature>
<organism evidence="4 5">
    <name type="scientific">Dawidia soli</name>
    <dbReference type="NCBI Taxonomy" id="2782352"/>
    <lineage>
        <taxon>Bacteria</taxon>
        <taxon>Pseudomonadati</taxon>
        <taxon>Bacteroidota</taxon>
        <taxon>Cytophagia</taxon>
        <taxon>Cytophagales</taxon>
        <taxon>Chryseotaleaceae</taxon>
        <taxon>Dawidia</taxon>
    </lineage>
</organism>
<proteinExistence type="predicted"/>
<evidence type="ECO:0000256" key="2">
    <source>
        <dbReference type="SAM" id="MobiDB-lite"/>
    </source>
</evidence>
<reference evidence="4 5" key="1">
    <citation type="submission" date="2021-05" db="EMBL/GenBank/DDBJ databases">
        <title>A Polyphasic approach of four new species of the genus Ohtaekwangia: Ohtaekwangia histidinii sp. nov., Ohtaekwangia cretensis sp. nov., Ohtaekwangia indiensis sp. nov., Ohtaekwangia reichenbachii sp. nov. from diverse environment.</title>
        <authorList>
            <person name="Octaviana S."/>
        </authorList>
    </citation>
    <scope>NUCLEOTIDE SEQUENCE [LARGE SCALE GENOMIC DNA]</scope>
    <source>
        <strain evidence="4 5">PWU37</strain>
    </source>
</reference>
<protein>
    <submittedName>
        <fullName evidence="4">Organic solvent tolerance protein OstA</fullName>
    </submittedName>
</protein>
<feature type="compositionally biased region" description="Basic and acidic residues" evidence="2">
    <location>
        <begin position="498"/>
        <end position="509"/>
    </location>
</feature>
<sequence length="584" mass="66720">MKNSESVARSGSRIVWLLIAGFLLAGGPLLAQKRVHLKQADKLRGGRMGDERFDRLLGNVIMTQNNTTIYCDSAYFFKKRNFVEAFGRVRILEGDSVTITGRKLEYDGNTKLARLRNNVVFTKLATATLYTEYLDFDRNRNLAYYKTGGRLVDSVNTLTSVRGYYNVSNNLASFKKNVDVKNPDYTMTADSLQYNSRSKIIYFVSPTNVVRSDSSTIVYESGFYETITKRSDLKLGQAETQDYTLDAEDYKLDDFRKRYLFRRNVVMTYKKESLVIYGQAADYYRTKGIAKVYNNAYLAKVADNGDTLFMSADTLVSIDSPDPSKKRLLAYNNVKIYKRDMQGLADSVEYRSIDSTLYFYEKPVLWSEGNQMTADSIRALMKNNTIDRIYMVANSFVISRDTLINFNQIKGRLMTTYFRNQQISHVYVEGNGESLYFLLDEKTNKSSGMNKIICSNIMIRFKEGKVNNLTFYKKPEASVIPPHELKIEDTKLKGFQWRGDEKPTREDVVKPQVPSTNNKKTTSASKKEWVKPGTERDTTGTTGKNPMRDGMLKLPADSVVNKIDVIKPHSQPDTTATTDDRKRL</sequence>
<dbReference type="GO" id="GO:0015920">
    <property type="term" value="P:lipopolysaccharide transport"/>
    <property type="evidence" value="ECO:0007669"/>
    <property type="project" value="TreeGrafter"/>
</dbReference>
<dbReference type="InterPro" id="IPR052037">
    <property type="entry name" value="LPS_export_LptA"/>
</dbReference>
<dbReference type="Gene3D" id="2.60.450.10">
    <property type="entry name" value="Lipopolysaccharide (LPS) transport protein A like domain"/>
    <property type="match status" value="2"/>
</dbReference>
<evidence type="ECO:0000259" key="3">
    <source>
        <dbReference type="Pfam" id="PF13100"/>
    </source>
</evidence>
<feature type="compositionally biased region" description="Low complexity" evidence="2">
    <location>
        <begin position="515"/>
        <end position="524"/>
    </location>
</feature>
<gene>
    <name evidence="4" type="ORF">KK078_03235</name>
</gene>